<sequence>MRKTLNNLLDLFFPKLCLLCNDPLMGGENHFCLKCLCNLPHTGFDYLKENPATHLFTGKVMISHAAAFLHYERGGHVQQLIHELKYNDNKEIGFRLGRMAGLDYRQAILSDLPDLILPVPLHPRKKKKRGYNQSEWIARGINSVLKLPIDTSSLCRIKQNETQTKKPVYDRWLNVQEIFTVANPQALEGKHILLIDDVITTGSTLGACAEALLTVPGVRVSVLAVAIA</sequence>
<organism evidence="2 3">
    <name type="scientific">Parabacteroides gordonii MS-1 = DSM 23371</name>
    <dbReference type="NCBI Taxonomy" id="1203610"/>
    <lineage>
        <taxon>Bacteria</taxon>
        <taxon>Pseudomonadati</taxon>
        <taxon>Bacteroidota</taxon>
        <taxon>Bacteroidia</taxon>
        <taxon>Bacteroidales</taxon>
        <taxon>Tannerellaceae</taxon>
        <taxon>Parabacteroides</taxon>
    </lineage>
</organism>
<dbReference type="PATRIC" id="fig|1203610.3.peg.2794"/>
<name>A0A0F5JCM3_9BACT</name>
<dbReference type="InterPro" id="IPR029057">
    <property type="entry name" value="PRTase-like"/>
</dbReference>
<reference evidence="2 3" key="1">
    <citation type="submission" date="2013-04" db="EMBL/GenBank/DDBJ databases">
        <title>The Genome Sequence of Parabacteroides gordonii DSM 23371.</title>
        <authorList>
            <consortium name="The Broad Institute Genomics Platform"/>
            <person name="Earl A."/>
            <person name="Ward D."/>
            <person name="Feldgarden M."/>
            <person name="Gevers D."/>
            <person name="Martens E."/>
            <person name="Sakamoto M."/>
            <person name="Benno Y."/>
            <person name="Suzuki N."/>
            <person name="Matsunaga N."/>
            <person name="Koshihara K."/>
            <person name="Seki M."/>
            <person name="Komiya H."/>
            <person name="Walker B."/>
            <person name="Young S."/>
            <person name="Zeng Q."/>
            <person name="Gargeya S."/>
            <person name="Fitzgerald M."/>
            <person name="Haas B."/>
            <person name="Abouelleil A."/>
            <person name="Allen A.W."/>
            <person name="Alvarado L."/>
            <person name="Arachchi H.M."/>
            <person name="Berlin A.M."/>
            <person name="Chapman S.B."/>
            <person name="Gainer-Dewar J."/>
            <person name="Goldberg J."/>
            <person name="Griggs A."/>
            <person name="Gujja S."/>
            <person name="Hansen M."/>
            <person name="Howarth C."/>
            <person name="Imamovic A."/>
            <person name="Ireland A."/>
            <person name="Larimer J."/>
            <person name="McCowan C."/>
            <person name="Murphy C."/>
            <person name="Pearson M."/>
            <person name="Poon T.W."/>
            <person name="Priest M."/>
            <person name="Roberts A."/>
            <person name="Saif S."/>
            <person name="Shea T."/>
            <person name="Sisk P."/>
            <person name="Sykes S."/>
            <person name="Wortman J."/>
            <person name="Nusbaum C."/>
            <person name="Birren B."/>
        </authorList>
    </citation>
    <scope>NUCLEOTIDE SEQUENCE [LARGE SCALE GENOMIC DNA]</scope>
    <source>
        <strain evidence="2 3">MS-1</strain>
    </source>
</reference>
<accession>A0A0F5JCM3</accession>
<dbReference type="InterPro" id="IPR000836">
    <property type="entry name" value="PRTase_dom"/>
</dbReference>
<comment type="caution">
    <text evidence="2">The sequence shown here is derived from an EMBL/GenBank/DDBJ whole genome shotgun (WGS) entry which is preliminary data.</text>
</comment>
<dbReference type="Proteomes" id="UP000033035">
    <property type="component" value="Unassembled WGS sequence"/>
</dbReference>
<dbReference type="Gene3D" id="3.40.50.2020">
    <property type="match status" value="1"/>
</dbReference>
<comment type="similarity">
    <text evidence="1">Belongs to the ComF/GntX family.</text>
</comment>
<dbReference type="CDD" id="cd06223">
    <property type="entry name" value="PRTases_typeI"/>
    <property type="match status" value="1"/>
</dbReference>
<gene>
    <name evidence="2" type="ORF">HMPREF1536_02728</name>
</gene>
<proteinExistence type="inferred from homology"/>
<dbReference type="InterPro" id="IPR051910">
    <property type="entry name" value="ComF/GntX_DNA_util-trans"/>
</dbReference>
<evidence type="ECO:0000313" key="3">
    <source>
        <dbReference type="Proteomes" id="UP000033035"/>
    </source>
</evidence>
<protein>
    <submittedName>
        <fullName evidence="2">ComF family protein</fullName>
    </submittedName>
</protein>
<dbReference type="RefSeq" id="WP_028729707.1">
    <property type="nucleotide sequence ID" value="NZ_KE386764.1"/>
</dbReference>
<evidence type="ECO:0000256" key="1">
    <source>
        <dbReference type="ARBA" id="ARBA00008007"/>
    </source>
</evidence>
<dbReference type="PANTHER" id="PTHR47505">
    <property type="entry name" value="DNA UTILIZATION PROTEIN YHGH"/>
    <property type="match status" value="1"/>
</dbReference>
<dbReference type="STRING" id="1203610.HMPREF1536_02728"/>
<dbReference type="AlphaFoldDB" id="A0A0F5JCM3"/>
<dbReference type="PANTHER" id="PTHR47505:SF1">
    <property type="entry name" value="DNA UTILIZATION PROTEIN YHGH"/>
    <property type="match status" value="1"/>
</dbReference>
<dbReference type="SUPFAM" id="SSF53271">
    <property type="entry name" value="PRTase-like"/>
    <property type="match status" value="1"/>
</dbReference>
<dbReference type="EMBL" id="AQHW01000015">
    <property type="protein sequence ID" value="KKB55265.1"/>
    <property type="molecule type" value="Genomic_DNA"/>
</dbReference>
<evidence type="ECO:0000313" key="2">
    <source>
        <dbReference type="EMBL" id="KKB55265.1"/>
    </source>
</evidence>
<dbReference type="HOGENOM" id="CLU_054549_1_0_10"/>
<keyword evidence="3" id="KW-1185">Reference proteome</keyword>